<keyword evidence="2" id="KW-1003">Cell membrane</keyword>
<keyword evidence="3" id="KW-0328">Glycosyltransferase</keyword>
<accession>A0A1F4VD77</accession>
<gene>
    <name evidence="10" type="ORF">A3A78_03905</name>
</gene>
<keyword evidence="4" id="KW-0808">Transferase</keyword>
<protein>
    <recommendedName>
        <fullName evidence="9">Glycosyltransferase RgtA/B/C/D-like domain-containing protein</fullName>
    </recommendedName>
</protein>
<dbReference type="InterPro" id="IPR038731">
    <property type="entry name" value="RgtA/B/C-like"/>
</dbReference>
<evidence type="ECO:0000256" key="1">
    <source>
        <dbReference type="ARBA" id="ARBA00004651"/>
    </source>
</evidence>
<dbReference type="EMBL" id="MEVI01000003">
    <property type="protein sequence ID" value="OGC55094.1"/>
    <property type="molecule type" value="Genomic_DNA"/>
</dbReference>
<evidence type="ECO:0000256" key="6">
    <source>
        <dbReference type="ARBA" id="ARBA00022989"/>
    </source>
</evidence>
<feature type="transmembrane region" description="Helical" evidence="8">
    <location>
        <begin position="286"/>
        <end position="303"/>
    </location>
</feature>
<dbReference type="GO" id="GO:0009103">
    <property type="term" value="P:lipopolysaccharide biosynthetic process"/>
    <property type="evidence" value="ECO:0007669"/>
    <property type="project" value="UniProtKB-ARBA"/>
</dbReference>
<reference evidence="10 11" key="1">
    <citation type="journal article" date="2016" name="Nat. Commun.">
        <title>Thousands of microbial genomes shed light on interconnected biogeochemical processes in an aquifer system.</title>
        <authorList>
            <person name="Anantharaman K."/>
            <person name="Brown C.T."/>
            <person name="Hug L.A."/>
            <person name="Sharon I."/>
            <person name="Castelle C.J."/>
            <person name="Probst A.J."/>
            <person name="Thomas B.C."/>
            <person name="Singh A."/>
            <person name="Wilkins M.J."/>
            <person name="Karaoz U."/>
            <person name="Brodie E.L."/>
            <person name="Williams K.H."/>
            <person name="Hubbard S.S."/>
            <person name="Banfield J.F."/>
        </authorList>
    </citation>
    <scope>NUCLEOTIDE SEQUENCE [LARGE SCALE GENOMIC DNA]</scope>
</reference>
<keyword evidence="6 8" id="KW-1133">Transmembrane helix</keyword>
<evidence type="ECO:0000313" key="11">
    <source>
        <dbReference type="Proteomes" id="UP000176504"/>
    </source>
</evidence>
<organism evidence="10 11">
    <name type="scientific">candidate division WWE3 bacterium RIFCSPLOWO2_01_FULL_41_18</name>
    <dbReference type="NCBI Taxonomy" id="1802625"/>
    <lineage>
        <taxon>Bacteria</taxon>
        <taxon>Katanobacteria</taxon>
    </lineage>
</organism>
<keyword evidence="7 8" id="KW-0472">Membrane</keyword>
<evidence type="ECO:0000256" key="4">
    <source>
        <dbReference type="ARBA" id="ARBA00022679"/>
    </source>
</evidence>
<evidence type="ECO:0000256" key="8">
    <source>
        <dbReference type="SAM" id="Phobius"/>
    </source>
</evidence>
<comment type="caution">
    <text evidence="10">The sequence shown here is derived from an EMBL/GenBank/DDBJ whole genome shotgun (WGS) entry which is preliminary data.</text>
</comment>
<feature type="transmembrane region" description="Helical" evidence="8">
    <location>
        <begin position="92"/>
        <end position="113"/>
    </location>
</feature>
<comment type="subcellular location">
    <subcellularLocation>
        <location evidence="1">Cell membrane</location>
        <topology evidence="1">Multi-pass membrane protein</topology>
    </subcellularLocation>
</comment>
<name>A0A1F4VD77_UNCKA</name>
<feature type="domain" description="Glycosyltransferase RgtA/B/C/D-like" evidence="9">
    <location>
        <begin position="74"/>
        <end position="214"/>
    </location>
</feature>
<feature type="transmembrane region" description="Helical" evidence="8">
    <location>
        <begin position="393"/>
        <end position="413"/>
    </location>
</feature>
<dbReference type="InterPro" id="IPR050297">
    <property type="entry name" value="LipidA_mod_glycosyltrf_83"/>
</dbReference>
<dbReference type="GO" id="GO:0005886">
    <property type="term" value="C:plasma membrane"/>
    <property type="evidence" value="ECO:0007669"/>
    <property type="project" value="UniProtKB-SubCell"/>
</dbReference>
<evidence type="ECO:0000256" key="7">
    <source>
        <dbReference type="ARBA" id="ARBA00023136"/>
    </source>
</evidence>
<evidence type="ECO:0000256" key="3">
    <source>
        <dbReference type="ARBA" id="ARBA00022676"/>
    </source>
</evidence>
<feature type="transmembrane region" description="Helical" evidence="8">
    <location>
        <begin position="247"/>
        <end position="266"/>
    </location>
</feature>
<sequence length="536" mass="60590">MTIKQLLHQTFFILCLLTALAGFLRLRNISAFKLYPDSYQSLIVARNIRDFGNVSATLGEGGIVEPQFIAWSRPGYPLLINLLMPLVHNDALSAQIVTFLAGLLMIPAAYLFISTLYNSKKSGLTAALLTALLFNLTVWGGFILTETTGILFLILFLYSLFKSFKSETSLANPKDYLTGFLFAAAVMTRYEYIILIIPIIFITFSKSQKPVTRLFNILVFSFFTVSVVAGLLFPLDNILPPIKEQMSYPLYIALGILGFTLIIGILNKSIPQEIKQKVFRVLRESAQKAPILIAITLAILYLANRSGLLVLSGIWEFAKTDLLLTLAFLIGSRQMTKEKNPDIPLIIFTLASITFLGFIYYNVNPLAQRYFTHLLPFLLIPASKATENLKSKALLTILILAAILQTGITFNGAKNWQNGDWLMESYEEKSAKILSQKVKDKNTIIVTSFPAAYFYFTNLTTQGVTDSPPYIYFQTNNRPILIVEDMAMRDVYPNFTNFLHKDLKDKKVAEYLVGKTYHYRFNDLNEDRPVVLYKYN</sequence>
<evidence type="ECO:0000313" key="10">
    <source>
        <dbReference type="EMBL" id="OGC55094.1"/>
    </source>
</evidence>
<evidence type="ECO:0000256" key="2">
    <source>
        <dbReference type="ARBA" id="ARBA00022475"/>
    </source>
</evidence>
<evidence type="ECO:0000259" key="9">
    <source>
        <dbReference type="Pfam" id="PF13231"/>
    </source>
</evidence>
<dbReference type="PANTHER" id="PTHR33908">
    <property type="entry name" value="MANNOSYLTRANSFERASE YKCB-RELATED"/>
    <property type="match status" value="1"/>
</dbReference>
<feature type="transmembrane region" description="Helical" evidence="8">
    <location>
        <begin position="125"/>
        <end position="158"/>
    </location>
</feature>
<dbReference type="AlphaFoldDB" id="A0A1F4VD77"/>
<feature type="transmembrane region" description="Helical" evidence="8">
    <location>
        <begin position="178"/>
        <end position="202"/>
    </location>
</feature>
<dbReference type="GO" id="GO:0016763">
    <property type="term" value="F:pentosyltransferase activity"/>
    <property type="evidence" value="ECO:0007669"/>
    <property type="project" value="TreeGrafter"/>
</dbReference>
<feature type="transmembrane region" description="Helical" evidence="8">
    <location>
        <begin position="343"/>
        <end position="361"/>
    </location>
</feature>
<feature type="transmembrane region" description="Helical" evidence="8">
    <location>
        <begin position="214"/>
        <end position="235"/>
    </location>
</feature>
<dbReference type="Pfam" id="PF13231">
    <property type="entry name" value="PMT_2"/>
    <property type="match status" value="1"/>
</dbReference>
<keyword evidence="5 8" id="KW-0812">Transmembrane</keyword>
<dbReference type="PANTHER" id="PTHR33908:SF11">
    <property type="entry name" value="MEMBRANE PROTEIN"/>
    <property type="match status" value="1"/>
</dbReference>
<dbReference type="Proteomes" id="UP000176504">
    <property type="component" value="Unassembled WGS sequence"/>
</dbReference>
<proteinExistence type="predicted"/>
<evidence type="ECO:0000256" key="5">
    <source>
        <dbReference type="ARBA" id="ARBA00022692"/>
    </source>
</evidence>